<dbReference type="RefSeq" id="WP_130308120.1">
    <property type="nucleotide sequence ID" value="NZ_SHKN01000002.1"/>
</dbReference>
<organism evidence="2 3">
    <name type="scientific">Ancylomarina subtilis</name>
    <dbReference type="NCBI Taxonomy" id="1639035"/>
    <lineage>
        <taxon>Bacteria</taxon>
        <taxon>Pseudomonadati</taxon>
        <taxon>Bacteroidota</taxon>
        <taxon>Bacteroidia</taxon>
        <taxon>Marinilabiliales</taxon>
        <taxon>Marinifilaceae</taxon>
        <taxon>Ancylomarina</taxon>
    </lineage>
</organism>
<dbReference type="EMBL" id="SHKN01000002">
    <property type="protein sequence ID" value="RZT93580.1"/>
    <property type="molecule type" value="Genomic_DNA"/>
</dbReference>
<name>A0A4Q7VD19_9BACT</name>
<reference evidence="2 3" key="1">
    <citation type="submission" date="2019-02" db="EMBL/GenBank/DDBJ databases">
        <title>Genomic Encyclopedia of Type Strains, Phase IV (KMG-IV): sequencing the most valuable type-strain genomes for metagenomic binning, comparative biology and taxonomic classification.</title>
        <authorList>
            <person name="Goeker M."/>
        </authorList>
    </citation>
    <scope>NUCLEOTIDE SEQUENCE [LARGE SCALE GENOMIC DNA]</scope>
    <source>
        <strain evidence="2 3">DSM 28825</strain>
    </source>
</reference>
<sequence length="237" mass="27059">MNNLIETILINSSITTVLGTVCFFFIKAWYNKKASKDLEIHKGDIRKEIETQLESHKGDIQKDLENLKDSYIKENLESTRFVEVICRQRIVWSDQLRDDITEIVSKTQLFVEISEKHLQSFGIEAFAKTIEMFQEEKFSANEAGNVINSSIDNAKSSLPIKIEVIGAITRLKLKLNPIQDYSVILLLESIRNLIENPTDNSQPPAGARLYLVPCEAENQPNSTLLVPLPHPFCFFFK</sequence>
<keyword evidence="3" id="KW-1185">Reference proteome</keyword>
<protein>
    <submittedName>
        <fullName evidence="2">Uncharacterized protein</fullName>
    </submittedName>
</protein>
<comment type="caution">
    <text evidence="2">The sequence shown here is derived from an EMBL/GenBank/DDBJ whole genome shotgun (WGS) entry which is preliminary data.</text>
</comment>
<feature type="transmembrane region" description="Helical" evidence="1">
    <location>
        <begin position="12"/>
        <end position="30"/>
    </location>
</feature>
<keyword evidence="1" id="KW-0472">Membrane</keyword>
<keyword evidence="1" id="KW-1133">Transmembrane helix</keyword>
<evidence type="ECO:0000256" key="1">
    <source>
        <dbReference type="SAM" id="Phobius"/>
    </source>
</evidence>
<dbReference type="AlphaFoldDB" id="A0A4Q7VD19"/>
<keyword evidence="1" id="KW-0812">Transmembrane</keyword>
<evidence type="ECO:0000313" key="3">
    <source>
        <dbReference type="Proteomes" id="UP000293562"/>
    </source>
</evidence>
<proteinExistence type="predicted"/>
<dbReference type="Proteomes" id="UP000293562">
    <property type="component" value="Unassembled WGS sequence"/>
</dbReference>
<gene>
    <name evidence="2" type="ORF">EV201_2753</name>
</gene>
<accession>A0A4Q7VD19</accession>
<evidence type="ECO:0000313" key="2">
    <source>
        <dbReference type="EMBL" id="RZT93580.1"/>
    </source>
</evidence>